<feature type="domain" description="J" evidence="6">
    <location>
        <begin position="55"/>
        <end position="119"/>
    </location>
</feature>
<dbReference type="Proteomes" id="UP001189429">
    <property type="component" value="Unassembled WGS sequence"/>
</dbReference>
<dbReference type="SUPFAM" id="SSF46565">
    <property type="entry name" value="Chaperone J-domain"/>
    <property type="match status" value="1"/>
</dbReference>
<evidence type="ECO:0000313" key="8">
    <source>
        <dbReference type="Proteomes" id="UP001189429"/>
    </source>
</evidence>
<sequence>AVLAHRPPLPRRLRPALAAAGMPEASRDDAQLVRRPVARESARAGRESRILRTRDYYDVLQVPRDSSEQEIRRAYKRLSLKVHPDKNQAPGADEAFKKVSQAVACLTDEAKRQTYDAYGDEDPPPQRAYPHRRQHGDVHGFTVRGGTRGHRRRDEDDLIFSIDSITLLQCVGRMSQALPVIVVLGAMLFAGGGGNRSGLKFSLTETGVFRNARTTPELEIEYWVADEFERHLERMAQDPRRDRQTRRELASFERQVEHYYVRSIRSECDAQDATRRKKILKVKYARGDAEELERAKGHPRPACATFERLHREHPGVLRQAGYAR</sequence>
<dbReference type="Pfam" id="PF09320">
    <property type="entry name" value="DUF1977"/>
    <property type="match status" value="1"/>
</dbReference>
<evidence type="ECO:0000259" key="6">
    <source>
        <dbReference type="PROSITE" id="PS50076"/>
    </source>
</evidence>
<keyword evidence="8" id="KW-1185">Reference proteome</keyword>
<feature type="region of interest" description="Disordered" evidence="5">
    <location>
        <begin position="19"/>
        <end position="45"/>
    </location>
</feature>
<dbReference type="CDD" id="cd06257">
    <property type="entry name" value="DnaJ"/>
    <property type="match status" value="1"/>
</dbReference>
<evidence type="ECO:0000256" key="4">
    <source>
        <dbReference type="ARBA" id="ARBA00023136"/>
    </source>
</evidence>
<evidence type="ECO:0000256" key="1">
    <source>
        <dbReference type="ARBA" id="ARBA00004167"/>
    </source>
</evidence>
<feature type="compositionally biased region" description="Basic and acidic residues" evidence="5">
    <location>
        <begin position="25"/>
        <end position="45"/>
    </location>
</feature>
<dbReference type="PANTHER" id="PTHR43908">
    <property type="entry name" value="AT29763P-RELATED"/>
    <property type="match status" value="1"/>
</dbReference>
<evidence type="ECO:0000256" key="5">
    <source>
        <dbReference type="SAM" id="MobiDB-lite"/>
    </source>
</evidence>
<protein>
    <recommendedName>
        <fullName evidence="6">J domain-containing protein</fullName>
    </recommendedName>
</protein>
<comment type="caution">
    <text evidence="7">The sequence shown here is derived from an EMBL/GenBank/DDBJ whole genome shotgun (WGS) entry which is preliminary data.</text>
</comment>
<name>A0ABN9PT31_9DINO</name>
<dbReference type="InterPro" id="IPR001623">
    <property type="entry name" value="DnaJ_domain"/>
</dbReference>
<dbReference type="PRINTS" id="PR00625">
    <property type="entry name" value="JDOMAIN"/>
</dbReference>
<evidence type="ECO:0000256" key="3">
    <source>
        <dbReference type="ARBA" id="ARBA00022989"/>
    </source>
</evidence>
<dbReference type="Pfam" id="PF00226">
    <property type="entry name" value="DnaJ"/>
    <property type="match status" value="1"/>
</dbReference>
<proteinExistence type="predicted"/>
<keyword evidence="2" id="KW-0812">Transmembrane</keyword>
<accession>A0ABN9PT31</accession>
<dbReference type="InterPro" id="IPR051100">
    <property type="entry name" value="DnaJ_subfamily_B/C"/>
</dbReference>
<dbReference type="InterPro" id="IPR036869">
    <property type="entry name" value="J_dom_sf"/>
</dbReference>
<keyword evidence="3" id="KW-1133">Transmembrane helix</keyword>
<keyword evidence="4" id="KW-0472">Membrane</keyword>
<dbReference type="PROSITE" id="PS50076">
    <property type="entry name" value="DNAJ_2"/>
    <property type="match status" value="1"/>
</dbReference>
<dbReference type="Gene3D" id="1.10.287.110">
    <property type="entry name" value="DnaJ domain"/>
    <property type="match status" value="1"/>
</dbReference>
<dbReference type="EMBL" id="CAUYUJ010001186">
    <property type="protein sequence ID" value="CAK0794667.1"/>
    <property type="molecule type" value="Genomic_DNA"/>
</dbReference>
<dbReference type="PANTHER" id="PTHR43908:SF3">
    <property type="entry name" value="AT29763P-RELATED"/>
    <property type="match status" value="1"/>
</dbReference>
<feature type="non-terminal residue" evidence="7">
    <location>
        <position position="1"/>
    </location>
</feature>
<gene>
    <name evidence="7" type="ORF">PCOR1329_LOCUS4579</name>
</gene>
<organism evidence="7 8">
    <name type="scientific">Prorocentrum cordatum</name>
    <dbReference type="NCBI Taxonomy" id="2364126"/>
    <lineage>
        <taxon>Eukaryota</taxon>
        <taxon>Sar</taxon>
        <taxon>Alveolata</taxon>
        <taxon>Dinophyceae</taxon>
        <taxon>Prorocentrales</taxon>
        <taxon>Prorocentraceae</taxon>
        <taxon>Prorocentrum</taxon>
    </lineage>
</organism>
<dbReference type="InterPro" id="IPR015399">
    <property type="entry name" value="DUF1977_DnaJ-like"/>
</dbReference>
<comment type="subcellular location">
    <subcellularLocation>
        <location evidence="1">Membrane</location>
        <topology evidence="1">Single-pass membrane protein</topology>
    </subcellularLocation>
</comment>
<evidence type="ECO:0000256" key="2">
    <source>
        <dbReference type="ARBA" id="ARBA00022692"/>
    </source>
</evidence>
<evidence type="ECO:0000313" key="7">
    <source>
        <dbReference type="EMBL" id="CAK0794667.1"/>
    </source>
</evidence>
<feature type="region of interest" description="Disordered" evidence="5">
    <location>
        <begin position="115"/>
        <end position="149"/>
    </location>
</feature>
<reference evidence="7" key="1">
    <citation type="submission" date="2023-10" db="EMBL/GenBank/DDBJ databases">
        <authorList>
            <person name="Chen Y."/>
            <person name="Shah S."/>
            <person name="Dougan E. K."/>
            <person name="Thang M."/>
            <person name="Chan C."/>
        </authorList>
    </citation>
    <scope>NUCLEOTIDE SEQUENCE [LARGE SCALE GENOMIC DNA]</scope>
</reference>
<dbReference type="SMART" id="SM00271">
    <property type="entry name" value="DnaJ"/>
    <property type="match status" value="1"/>
</dbReference>